<dbReference type="Pfam" id="PF10342">
    <property type="entry name" value="Kre9_KNH"/>
    <property type="match status" value="1"/>
</dbReference>
<evidence type="ECO:0000313" key="6">
    <source>
        <dbReference type="EMBL" id="ETR72496.1"/>
    </source>
</evidence>
<organism evidence="6 7">
    <name type="scientific">Candidatus Magnetoglobus multicellularis str. Araruama</name>
    <dbReference type="NCBI Taxonomy" id="890399"/>
    <lineage>
        <taxon>Bacteria</taxon>
        <taxon>Pseudomonadati</taxon>
        <taxon>Thermodesulfobacteriota</taxon>
        <taxon>Desulfobacteria</taxon>
        <taxon>Desulfobacterales</taxon>
        <taxon>Desulfobacteraceae</taxon>
        <taxon>Candidatus Magnetoglobus</taxon>
    </lineage>
</organism>
<dbReference type="NCBIfam" id="NF041766">
    <property type="entry name" value="choice_anch_U"/>
    <property type="match status" value="1"/>
</dbReference>
<keyword evidence="2" id="KW-0732">Signal</keyword>
<name>A0A1V1PCJ3_9BACT</name>
<dbReference type="Proteomes" id="UP000189670">
    <property type="component" value="Unassembled WGS sequence"/>
</dbReference>
<dbReference type="SMART" id="SM00327">
    <property type="entry name" value="VWA"/>
    <property type="match status" value="1"/>
</dbReference>
<evidence type="ECO:0000259" key="5">
    <source>
        <dbReference type="PROSITE" id="PS50853"/>
    </source>
</evidence>
<evidence type="ECO:0000256" key="1">
    <source>
        <dbReference type="ARBA" id="ARBA00004239"/>
    </source>
</evidence>
<dbReference type="SUPFAM" id="SSF53300">
    <property type="entry name" value="vWA-like"/>
    <property type="match status" value="1"/>
</dbReference>
<protein>
    <recommendedName>
        <fullName evidence="8">VWA domain-containing protein</fullName>
    </recommendedName>
</protein>
<comment type="caution">
    <text evidence="6">The sequence shown here is derived from an EMBL/GenBank/DDBJ whole genome shotgun (WGS) entry which is preliminary data.</text>
</comment>
<dbReference type="InterPro" id="IPR018466">
    <property type="entry name" value="Kre9/Knh1-like_N"/>
</dbReference>
<dbReference type="SUPFAM" id="SSF49265">
    <property type="entry name" value="Fibronectin type III"/>
    <property type="match status" value="1"/>
</dbReference>
<feature type="domain" description="Fibronectin type-III" evidence="5">
    <location>
        <begin position="1344"/>
        <end position="1438"/>
    </location>
</feature>
<gene>
    <name evidence="6" type="ORF">OMM_01665</name>
</gene>
<dbReference type="InterPro" id="IPR002035">
    <property type="entry name" value="VWF_A"/>
</dbReference>
<evidence type="ECO:0000256" key="3">
    <source>
        <dbReference type="SAM" id="MobiDB-lite"/>
    </source>
</evidence>
<dbReference type="EMBL" id="ATBP01000141">
    <property type="protein sequence ID" value="ETR72496.1"/>
    <property type="molecule type" value="Genomic_DNA"/>
</dbReference>
<dbReference type="CDD" id="cd00198">
    <property type="entry name" value="vWFA"/>
    <property type="match status" value="1"/>
</dbReference>
<sequence length="1711" mass="189459">MSKKQFQVLMISGIIFCISVYPIWAQFVDFPYTVHQHDISVDHSEMGASFLKIRGYFGKNNDSMDQYKLLWKQYDIHNNFIRFDTTAISEYPVFHFQRKSLNFYEFCIVALDSKDRMIDATKVQSVNPSQLINQSRKKTKQNRSEPLSSPSDIELKYEIDHQSFPYINLLAQITMNDIPFDGKKDNYPLLEHQNFTVYEDQRLQPIRELLPPEPLGYSKIADIVIIHDDSGSLDDEAAQVKENINLFVNNLSQSGIDYRIGLLPYGGSGKFSDPKGTILHNGILSSETDTFLNDVDQMQFDGGTENAFCALELAIESIVWRPSTQKVIILVTDEGPDPDGCPLPEAEIIEALCQSNIVVYVLTDGQQEFDGIADATNGKVYNITANFNSILNEIGADIVARYIVQYESDNTLLDGTQRFVDLNVWAVNDQNAKIETSITKTYTPTPPIRIQLTSETQHLSTLGQRKNKALHIIVNITQGKTTDWDDISAKLHYQNQNQSFQTMPMVHLTSGIYKATIPSNEVLDPFIHYYISATDGTVTSTLPSVDPTDNAIVIAVLPNFAPVITHTPVINAVEGVNIAISARIEDATNRVSKVQLLFRKNGEYNYRIITKAVNDTSVNFTEVISKEYVTANGVEYYLSAEDDYGVNQTFGSPDQPIQIFVTSEITNVDQKDIGNITVYADSFIQDSLNSHIWVASGNVRIGTKSSGNHLISISTSVQMDYSTLNITGISAGDLVALQIKRNPFKGIENIPVYYGNFEIDCVPIEPILKMINGDSKLRLIGNLPFLFPYANNQLTIQDDQLIIHDVTAHITQGFNILLTIGDIVLSQKGASMSPITISGSDLLNQYPLSLNPKWSLSNLAFEVDLFREYIKGSGEFNIEGLIGSETAGLGATFGFLYDPFAIETLGGNLSFPSSLQQILTIPPTPPSLIGVRIDGGSFIVDNITSSFDGLAGLQLQGTCSARLVDSFSIADAFEHVTGYKIISGELALLIDLSGQVELSGQVKLLEHIKLAGGNIGIGNPTYISGNIDIMDILLGNVYLAVSSSNSYLIFVGKNQLTLQIPTYAPWIGGYELTDIDNDATIKLTANGIDQADFRSSYKLFFIDLAIRLDISNPHNPNLYITGWDKTIQVFRKRTKRDANQISFTISEPYQQIIVKIDSASNAPLFNLTFPDKTIYTPENASLESLANNVNDIFFIRNTNAHEAYYAINNPLKGNYKIDITNTSDIGAYNLHILGPNSKPEIALTCLSDNLTWDGASPVEITWTGNDIDNNAKISLYYDTDNFGNNGYLIVDGIMEDSGIRSYQWQISENMQPGNYYIYAQIDDSENAPIFVYSSGFVSIENEQAPSCPENVLVSQLDGEIEVRWDPVSDDNLAGYRVYLSETSQQNQPEYHFSTGINTKIVIPGLVNSKAYDVEVSAVNTNGFESVRSPAQNVILDGNATGGTPDLTLNLTHSSVSLSNNPNVLQEKLSIDAQIDNTGHYDAYSADIFCYFGSMAQHNLIGKKMISEIKAGESVLVKFEIETSKIANRPDQRNIIIHIDNVLLPELNTNNNIGIIHNELEFQIDKGISVPTGDGKSIKVFLLEGQLKSVNAFHPENITTTENRPDNLPYGLFDTRFETTVGGVARIRIEFPAPLPSNVQWFKFMNNQWQDYSDVVFNSQKTEAIITLHDGGTGDDDGIQNGVIIDPAGPGAFNVIEGTSDDDNGNCFISIL</sequence>
<evidence type="ECO:0000259" key="4">
    <source>
        <dbReference type="PROSITE" id="PS50234"/>
    </source>
</evidence>
<dbReference type="Pfam" id="PF00092">
    <property type="entry name" value="VWA"/>
    <property type="match status" value="1"/>
</dbReference>
<dbReference type="InterPro" id="IPR036116">
    <property type="entry name" value="FN3_sf"/>
</dbReference>
<proteinExistence type="predicted"/>
<dbReference type="Pfam" id="PF00041">
    <property type="entry name" value="fn3"/>
    <property type="match status" value="1"/>
</dbReference>
<dbReference type="Gene3D" id="2.60.40.10">
    <property type="entry name" value="Immunoglobulins"/>
    <property type="match status" value="2"/>
</dbReference>
<dbReference type="SMART" id="SM00060">
    <property type="entry name" value="FN3"/>
    <property type="match status" value="1"/>
</dbReference>
<feature type="domain" description="VWFA" evidence="4">
    <location>
        <begin position="222"/>
        <end position="398"/>
    </location>
</feature>
<dbReference type="InterPro" id="IPR053784">
    <property type="entry name" value="Choice_anch_U_dom"/>
</dbReference>
<dbReference type="GO" id="GO:0005576">
    <property type="term" value="C:extracellular region"/>
    <property type="evidence" value="ECO:0007669"/>
    <property type="project" value="UniProtKB-SubCell"/>
</dbReference>
<evidence type="ECO:0000313" key="7">
    <source>
        <dbReference type="Proteomes" id="UP000189670"/>
    </source>
</evidence>
<dbReference type="PROSITE" id="PS50853">
    <property type="entry name" value="FN3"/>
    <property type="match status" value="1"/>
</dbReference>
<dbReference type="InterPro" id="IPR013783">
    <property type="entry name" value="Ig-like_fold"/>
</dbReference>
<comment type="subcellular location">
    <subcellularLocation>
        <location evidence="1">Secreted</location>
        <location evidence="1">Extracellular space</location>
    </subcellularLocation>
</comment>
<reference evidence="7" key="1">
    <citation type="submission" date="2012-11" db="EMBL/GenBank/DDBJ databases">
        <authorList>
            <person name="Lucero-Rivera Y.E."/>
            <person name="Tovar-Ramirez D."/>
        </authorList>
    </citation>
    <scope>NUCLEOTIDE SEQUENCE [LARGE SCALE GENOMIC DNA]</scope>
    <source>
        <strain evidence="7">Araruama</strain>
    </source>
</reference>
<evidence type="ECO:0000256" key="2">
    <source>
        <dbReference type="ARBA" id="ARBA00022729"/>
    </source>
</evidence>
<feature type="region of interest" description="Disordered" evidence="3">
    <location>
        <begin position="129"/>
        <end position="150"/>
    </location>
</feature>
<evidence type="ECO:0008006" key="8">
    <source>
        <dbReference type="Google" id="ProtNLM"/>
    </source>
</evidence>
<accession>A0A1V1PCJ3</accession>
<dbReference type="CDD" id="cd00063">
    <property type="entry name" value="FN3"/>
    <property type="match status" value="1"/>
</dbReference>
<dbReference type="InterPro" id="IPR036465">
    <property type="entry name" value="vWFA_dom_sf"/>
</dbReference>
<dbReference type="PROSITE" id="PS50234">
    <property type="entry name" value="VWFA"/>
    <property type="match status" value="1"/>
</dbReference>
<dbReference type="InterPro" id="IPR003961">
    <property type="entry name" value="FN3_dom"/>
</dbReference>
<dbReference type="Gene3D" id="3.40.50.410">
    <property type="entry name" value="von Willebrand factor, type A domain"/>
    <property type="match status" value="1"/>
</dbReference>